<dbReference type="AlphaFoldDB" id="A0A8X6S953"/>
<name>A0A8X6S953_TRICX</name>
<dbReference type="Proteomes" id="UP000887159">
    <property type="component" value="Unassembled WGS sequence"/>
</dbReference>
<accession>A0A8X6S953</accession>
<protein>
    <submittedName>
        <fullName evidence="1">Uncharacterized protein</fullName>
    </submittedName>
</protein>
<evidence type="ECO:0000313" key="1">
    <source>
        <dbReference type="EMBL" id="GFY07093.1"/>
    </source>
</evidence>
<proteinExistence type="predicted"/>
<reference evidence="1" key="1">
    <citation type="submission" date="2020-08" db="EMBL/GenBank/DDBJ databases">
        <title>Multicomponent nature underlies the extraordinary mechanical properties of spider dragline silk.</title>
        <authorList>
            <person name="Kono N."/>
            <person name="Nakamura H."/>
            <person name="Mori M."/>
            <person name="Yoshida Y."/>
            <person name="Ohtoshi R."/>
            <person name="Malay A.D."/>
            <person name="Moran D.A.P."/>
            <person name="Tomita M."/>
            <person name="Numata K."/>
            <person name="Arakawa K."/>
        </authorList>
    </citation>
    <scope>NUCLEOTIDE SEQUENCE</scope>
</reference>
<sequence length="70" mass="7896">MALKNRCVLVLIRRAFHNDEKIQRMSVQTLPRPNASASSLDHPGNGSRVFAFRGFTPYTPTSICPKEHKT</sequence>
<gene>
    <name evidence="1" type="ORF">TNCV_4903351</name>
</gene>
<organism evidence="1 2">
    <name type="scientific">Trichonephila clavipes</name>
    <name type="common">Golden silk orbweaver</name>
    <name type="synonym">Nephila clavipes</name>
    <dbReference type="NCBI Taxonomy" id="2585209"/>
    <lineage>
        <taxon>Eukaryota</taxon>
        <taxon>Metazoa</taxon>
        <taxon>Ecdysozoa</taxon>
        <taxon>Arthropoda</taxon>
        <taxon>Chelicerata</taxon>
        <taxon>Arachnida</taxon>
        <taxon>Araneae</taxon>
        <taxon>Araneomorphae</taxon>
        <taxon>Entelegynae</taxon>
        <taxon>Araneoidea</taxon>
        <taxon>Nephilidae</taxon>
        <taxon>Trichonephila</taxon>
    </lineage>
</organism>
<comment type="caution">
    <text evidence="1">The sequence shown here is derived from an EMBL/GenBank/DDBJ whole genome shotgun (WGS) entry which is preliminary data.</text>
</comment>
<dbReference type="EMBL" id="BMAU01021267">
    <property type="protein sequence ID" value="GFY07093.1"/>
    <property type="molecule type" value="Genomic_DNA"/>
</dbReference>
<keyword evidence="2" id="KW-1185">Reference proteome</keyword>
<evidence type="ECO:0000313" key="2">
    <source>
        <dbReference type="Proteomes" id="UP000887159"/>
    </source>
</evidence>